<dbReference type="Pfam" id="PF05904">
    <property type="entry name" value="DUF863"/>
    <property type="match status" value="2"/>
</dbReference>
<reference evidence="2" key="1">
    <citation type="journal article" date="2023" name="GigaByte">
        <title>Genome assembly of the bearded iris, Iris pallida Lam.</title>
        <authorList>
            <person name="Bruccoleri R.E."/>
            <person name="Oakeley E.J."/>
            <person name="Faust A.M.E."/>
            <person name="Altorfer M."/>
            <person name="Dessus-Babus S."/>
            <person name="Burckhardt D."/>
            <person name="Oertli M."/>
            <person name="Naumann U."/>
            <person name="Petersen F."/>
            <person name="Wong J."/>
        </authorList>
    </citation>
    <scope>NUCLEOTIDE SEQUENCE</scope>
    <source>
        <strain evidence="2">GSM-AAB239-AS_SAM_17_03QT</strain>
    </source>
</reference>
<evidence type="ECO:0000256" key="1">
    <source>
        <dbReference type="SAM" id="MobiDB-lite"/>
    </source>
</evidence>
<dbReference type="EMBL" id="JANAVB010005597">
    <property type="protein sequence ID" value="KAJ6847008.1"/>
    <property type="molecule type" value="Genomic_DNA"/>
</dbReference>
<feature type="region of interest" description="Disordered" evidence="1">
    <location>
        <begin position="241"/>
        <end position="265"/>
    </location>
</feature>
<accession>A0AAX6I1R2</accession>
<keyword evidence="3" id="KW-1185">Reference proteome</keyword>
<name>A0AAX6I1R2_IRIPA</name>
<dbReference type="InterPro" id="IPR008581">
    <property type="entry name" value="DUF863_pln"/>
</dbReference>
<gene>
    <name evidence="2" type="ORF">M6B38_284375</name>
</gene>
<dbReference type="PANTHER" id="PTHR33167:SF4">
    <property type="entry name" value="TRANSCRIPTION FACTOR, PUTATIVE (DUF863)-RELATED"/>
    <property type="match status" value="1"/>
</dbReference>
<reference evidence="2" key="2">
    <citation type="submission" date="2023-04" db="EMBL/GenBank/DDBJ databases">
        <authorList>
            <person name="Bruccoleri R.E."/>
            <person name="Oakeley E.J."/>
            <person name="Faust A.-M."/>
            <person name="Dessus-Babus S."/>
            <person name="Altorfer M."/>
            <person name="Burckhardt D."/>
            <person name="Oertli M."/>
            <person name="Naumann U."/>
            <person name="Petersen F."/>
            <person name="Wong J."/>
        </authorList>
    </citation>
    <scope>NUCLEOTIDE SEQUENCE</scope>
    <source>
        <strain evidence="2">GSM-AAB239-AS_SAM_17_03QT</strain>
        <tissue evidence="2">Leaf</tissue>
    </source>
</reference>
<evidence type="ECO:0000313" key="3">
    <source>
        <dbReference type="Proteomes" id="UP001140949"/>
    </source>
</evidence>
<dbReference type="PANTHER" id="PTHR33167">
    <property type="entry name" value="TRANSCRIPTION FACTOR, PUTATIVE (DUF863)-RELATED"/>
    <property type="match status" value="1"/>
</dbReference>
<proteinExistence type="predicted"/>
<comment type="caution">
    <text evidence="2">The sequence shown here is derived from an EMBL/GenBank/DDBJ whole genome shotgun (WGS) entry which is preliminary data.</text>
</comment>
<dbReference type="AlphaFoldDB" id="A0AAX6I1R2"/>
<organism evidence="2 3">
    <name type="scientific">Iris pallida</name>
    <name type="common">Sweet iris</name>
    <dbReference type="NCBI Taxonomy" id="29817"/>
    <lineage>
        <taxon>Eukaryota</taxon>
        <taxon>Viridiplantae</taxon>
        <taxon>Streptophyta</taxon>
        <taxon>Embryophyta</taxon>
        <taxon>Tracheophyta</taxon>
        <taxon>Spermatophyta</taxon>
        <taxon>Magnoliopsida</taxon>
        <taxon>Liliopsida</taxon>
        <taxon>Asparagales</taxon>
        <taxon>Iridaceae</taxon>
        <taxon>Iridoideae</taxon>
        <taxon>Irideae</taxon>
        <taxon>Iris</taxon>
    </lineage>
</organism>
<evidence type="ECO:0000313" key="2">
    <source>
        <dbReference type="EMBL" id="KAJ6847008.1"/>
    </source>
</evidence>
<feature type="compositionally biased region" description="Polar residues" evidence="1">
    <location>
        <begin position="242"/>
        <end position="265"/>
    </location>
</feature>
<sequence length="852" mass="94634">MGTKVQCKNYLPVNYLMSNLNEDSTNSFSLYYEDKSLSGHLYDGCMRSPAKGYLVYDKDIFKQTMMEHEAVFKKQVGELHRLYRKQKDLMHEFKNQELYRSPVQMETSGCYIYSSPMPSETTKKIWQMPHLIPVNTGYNIVHSAGTEEVKPSLNLMQCNELSTETSSSIEGKLMDSKLNNHLKRRLDLQLPADVYINIEDSERTNRGNIPETPLGATDQLSSIYDLDREREVKLTLGINGDRSCSSSSQKFDPRQQNGRSINSLSGLNRPMKGLACEGEAGLVSNNFIGMRTLQGEIQSNQMPDGSNRGFQPRDFFTENHRDEGAPSNFVNAVKEEIVWESPAFNYEEGRSTNGVGFFYPGLSTDEYPLLCGPSAQKLKRSRKTSPGHSEEQSRFGEEPFLAIDTYANSSQLTQPDYSLAPTPQVLSPFSATALSESTSFLRKPIITYTPVAVQALPCFSQEEMMKFRNRNLRKSVTINTESLSYRDGVYHDLCSNPSSAEVKIGRDSIAYEEYEANEPLRYRSIPNATQGKGKHPASLSLQDSSHLLVEMRKKRGNGTRHSLGCEKRPGLPVTDKLQRSAACIPSAKCNGHSGKFVSGITVEDLDSMAAENLVAISLGLGHSSAAAYRESLRWFAEVISSQGARAETSDIDDSSGLDLFESMTLELDEVKPEDHLFQPRERAVLLARTRRGQARRRRRQKKDFRRDILPGLASLSSHQVTEDLHAFDIIMKAGASTARGRGRRRPGGGLAAVVTDVDGVFSNPTPVTPLVPTEVVTDVYNVCHNPPLVTPLGLPTAAAVTDANGRVTGSVPSATEVVDRGMMGWGRTTGRGRRPRVRKGKTSPFLTINYEL</sequence>
<dbReference type="Proteomes" id="UP001140949">
    <property type="component" value="Unassembled WGS sequence"/>
</dbReference>
<protein>
    <submittedName>
        <fullName evidence="2">Uncharacterized protein</fullName>
    </submittedName>
</protein>